<feature type="transmembrane region" description="Helical" evidence="8">
    <location>
        <begin position="342"/>
        <end position="365"/>
    </location>
</feature>
<keyword evidence="6 8" id="KW-1133">Transmembrane helix</keyword>
<dbReference type="InterPro" id="IPR050171">
    <property type="entry name" value="MFS_Transporters"/>
</dbReference>
<keyword evidence="7 8" id="KW-0472">Membrane</keyword>
<feature type="transmembrane region" description="Helical" evidence="8">
    <location>
        <begin position="377"/>
        <end position="399"/>
    </location>
</feature>
<keyword evidence="4 8" id="KW-0812">Transmembrane</keyword>
<evidence type="ECO:0000259" key="9">
    <source>
        <dbReference type="PROSITE" id="PS50850"/>
    </source>
</evidence>
<feature type="transmembrane region" description="Helical" evidence="8">
    <location>
        <begin position="27"/>
        <end position="47"/>
    </location>
</feature>
<dbReference type="PROSITE" id="PS50850">
    <property type="entry name" value="MFS"/>
    <property type="match status" value="1"/>
</dbReference>
<keyword evidence="2" id="KW-0813">Transport</keyword>
<feature type="domain" description="Major facilitator superfamily (MFS) profile" evidence="9">
    <location>
        <begin position="14"/>
        <end position="431"/>
    </location>
</feature>
<dbReference type="NCBIfam" id="TIGR00924">
    <property type="entry name" value="yjdL_sub1_fam"/>
    <property type="match status" value="2"/>
</dbReference>
<dbReference type="STRING" id="1193011.LEP1GSC058_0387"/>
<reference evidence="10" key="1">
    <citation type="submission" date="2013-04" db="EMBL/GenBank/DDBJ databases">
        <authorList>
            <person name="Harkins D.M."/>
            <person name="Durkin A.S."/>
            <person name="Selengut J.D."/>
            <person name="Sanka R."/>
            <person name="DePew J."/>
            <person name="Purushe J."/>
            <person name="Ahmed A."/>
            <person name="van der Linden H."/>
            <person name="Goris M.G.A."/>
            <person name="Hartskeerl R.A."/>
            <person name="Vinetz J.M."/>
            <person name="Sutton G.G."/>
            <person name="Nelson W.C."/>
            <person name="Fouts D.E."/>
        </authorList>
    </citation>
    <scope>NUCLEOTIDE SEQUENCE [LARGE SCALE GENOMIC DNA]</scope>
    <source>
        <strain evidence="10">BUT 6</strain>
    </source>
</reference>
<proteinExistence type="predicted"/>
<feature type="transmembrane region" description="Helical" evidence="8">
    <location>
        <begin position="405"/>
        <end position="426"/>
    </location>
</feature>
<dbReference type="Proteomes" id="UP000014540">
    <property type="component" value="Unassembled WGS sequence"/>
</dbReference>
<evidence type="ECO:0000256" key="1">
    <source>
        <dbReference type="ARBA" id="ARBA00004651"/>
    </source>
</evidence>
<evidence type="ECO:0000256" key="4">
    <source>
        <dbReference type="ARBA" id="ARBA00022692"/>
    </source>
</evidence>
<evidence type="ECO:0000256" key="5">
    <source>
        <dbReference type="ARBA" id="ARBA00022856"/>
    </source>
</evidence>
<dbReference type="AlphaFoldDB" id="S3V028"/>
<feature type="transmembrane region" description="Helical" evidence="8">
    <location>
        <begin position="143"/>
        <end position="166"/>
    </location>
</feature>
<dbReference type="PANTHER" id="PTHR23517">
    <property type="entry name" value="RESISTANCE PROTEIN MDTM, PUTATIVE-RELATED-RELATED"/>
    <property type="match status" value="1"/>
</dbReference>
<sequence length="438" mass="48592">MAVESQGKLRHPKGLFILFLVEMWERFSFYGMRALLVLFLTKVWLLSDPEANRIYGVYNGLVYLTPIFGGFLADRFLGYRSSIFLGGLLMMFGHISLAIDGRMTFFLGLVLLILGNGFFKPCISTVVGRIYELEGKSDLKDSGFTIFYFGINTGAVLGTWACANIADIYGWHYGFGVAAVGMFTGLLIFAFLGRKIAGEAFFPDKNKSPKIESKNSESENSSSIGFVDAGRIRAILVFSSVTIVFWASFEQMGSSLNLIIDRYVDRNFYGWEIPAANYQSLNPIFVILFSLAISWAWRKLETSGIHVSSVTKFCTALITLACGFLVLSVVTSVSDGKFSSGWIVLAILFHTIGELLISPVGLSLITKLAPTRMASMMMGIFFLSSFFGHLIAGELAGLMGGRENLPVFFLIFVIFPGIVGVVLFLFRKKLEYWMHGVR</sequence>
<evidence type="ECO:0000256" key="3">
    <source>
        <dbReference type="ARBA" id="ARBA00022475"/>
    </source>
</evidence>
<gene>
    <name evidence="10" type="ORF">LEP1GSC058_0387</name>
</gene>
<evidence type="ECO:0000256" key="8">
    <source>
        <dbReference type="SAM" id="Phobius"/>
    </source>
</evidence>
<dbReference type="Gene3D" id="1.20.1250.20">
    <property type="entry name" value="MFS general substrate transporter like domains"/>
    <property type="match status" value="2"/>
</dbReference>
<dbReference type="GO" id="GO:0015833">
    <property type="term" value="P:peptide transport"/>
    <property type="evidence" value="ECO:0007669"/>
    <property type="project" value="UniProtKB-KW"/>
</dbReference>
<protein>
    <submittedName>
        <fullName evidence="10">Transporter, major facilitator family protein</fullName>
    </submittedName>
</protein>
<evidence type="ECO:0000256" key="6">
    <source>
        <dbReference type="ARBA" id="ARBA00022989"/>
    </source>
</evidence>
<dbReference type="RefSeq" id="WP_016548117.1">
    <property type="nucleotide sequence ID" value="NZ_AKWZ02000002.1"/>
</dbReference>
<keyword evidence="11" id="KW-1185">Reference proteome</keyword>
<dbReference type="CDD" id="cd17346">
    <property type="entry name" value="MFS_DtpA_like"/>
    <property type="match status" value="1"/>
</dbReference>
<evidence type="ECO:0000313" key="11">
    <source>
        <dbReference type="Proteomes" id="UP000014540"/>
    </source>
</evidence>
<comment type="subcellular location">
    <subcellularLocation>
        <location evidence="1">Cell membrane</location>
        <topology evidence="1">Multi-pass membrane protein</topology>
    </subcellularLocation>
</comment>
<dbReference type="InterPro" id="IPR020846">
    <property type="entry name" value="MFS_dom"/>
</dbReference>
<organism evidence="10 11">
    <name type="scientific">Leptospira fainei serovar Hurstbridge str. BUT 6</name>
    <dbReference type="NCBI Taxonomy" id="1193011"/>
    <lineage>
        <taxon>Bacteria</taxon>
        <taxon>Pseudomonadati</taxon>
        <taxon>Spirochaetota</taxon>
        <taxon>Spirochaetia</taxon>
        <taxon>Leptospirales</taxon>
        <taxon>Leptospiraceae</taxon>
        <taxon>Leptospira</taxon>
    </lineage>
</organism>
<dbReference type="SUPFAM" id="SSF103473">
    <property type="entry name" value="MFS general substrate transporter"/>
    <property type="match status" value="1"/>
</dbReference>
<keyword evidence="5" id="KW-0571">Peptide transport</keyword>
<comment type="caution">
    <text evidence="10">The sequence shown here is derived from an EMBL/GenBank/DDBJ whole genome shotgun (WGS) entry which is preliminary data.</text>
</comment>
<dbReference type="EMBL" id="AKWZ02000002">
    <property type="protein sequence ID" value="EPG76006.1"/>
    <property type="molecule type" value="Genomic_DNA"/>
</dbReference>
<evidence type="ECO:0000256" key="2">
    <source>
        <dbReference type="ARBA" id="ARBA00022448"/>
    </source>
</evidence>
<feature type="transmembrane region" description="Helical" evidence="8">
    <location>
        <begin position="53"/>
        <end position="73"/>
    </location>
</feature>
<name>S3V028_9LEPT</name>
<feature type="transmembrane region" description="Helical" evidence="8">
    <location>
        <begin position="105"/>
        <end position="131"/>
    </location>
</feature>
<keyword evidence="5" id="KW-0653">Protein transport</keyword>
<feature type="transmembrane region" description="Helical" evidence="8">
    <location>
        <begin position="172"/>
        <end position="192"/>
    </location>
</feature>
<dbReference type="OrthoDB" id="9772725at2"/>
<dbReference type="InterPro" id="IPR000109">
    <property type="entry name" value="POT_fam"/>
</dbReference>
<dbReference type="InterPro" id="IPR036259">
    <property type="entry name" value="MFS_trans_sf"/>
</dbReference>
<keyword evidence="3" id="KW-1003">Cell membrane</keyword>
<dbReference type="GO" id="GO:1904680">
    <property type="term" value="F:peptide transmembrane transporter activity"/>
    <property type="evidence" value="ECO:0007669"/>
    <property type="project" value="InterPro"/>
</dbReference>
<evidence type="ECO:0000256" key="7">
    <source>
        <dbReference type="ARBA" id="ARBA00023136"/>
    </source>
</evidence>
<feature type="transmembrane region" description="Helical" evidence="8">
    <location>
        <begin position="82"/>
        <end position="99"/>
    </location>
</feature>
<dbReference type="InterPro" id="IPR005279">
    <property type="entry name" value="Dipep/tripep_permease"/>
</dbReference>
<evidence type="ECO:0000313" key="10">
    <source>
        <dbReference type="EMBL" id="EPG76006.1"/>
    </source>
</evidence>
<dbReference type="PANTHER" id="PTHR23517:SF15">
    <property type="entry name" value="PROTON-DEPENDENT OLIGOPEPTIDE FAMILY TRANSPORT PROTEIN"/>
    <property type="match status" value="1"/>
</dbReference>
<feature type="transmembrane region" description="Helical" evidence="8">
    <location>
        <begin position="280"/>
        <end position="297"/>
    </location>
</feature>
<feature type="transmembrane region" description="Helical" evidence="8">
    <location>
        <begin position="309"/>
        <end position="330"/>
    </location>
</feature>
<dbReference type="GO" id="GO:0005886">
    <property type="term" value="C:plasma membrane"/>
    <property type="evidence" value="ECO:0007669"/>
    <property type="project" value="UniProtKB-SubCell"/>
</dbReference>
<accession>S3V028</accession>
<dbReference type="Pfam" id="PF00854">
    <property type="entry name" value="PTR2"/>
    <property type="match status" value="2"/>
</dbReference>